<gene>
    <name evidence="2" type="ORF">BEL07_11690</name>
</gene>
<feature type="compositionally biased region" description="Low complexity" evidence="1">
    <location>
        <begin position="200"/>
        <end position="221"/>
    </location>
</feature>
<proteinExistence type="predicted"/>
<feature type="compositionally biased region" description="Polar residues" evidence="1">
    <location>
        <begin position="543"/>
        <end position="555"/>
    </location>
</feature>
<name>A0A1E8Q4Q0_9MYCO</name>
<feature type="region of interest" description="Disordered" evidence="1">
    <location>
        <begin position="28"/>
        <end position="230"/>
    </location>
</feature>
<feature type="compositionally biased region" description="Low complexity" evidence="1">
    <location>
        <begin position="154"/>
        <end position="163"/>
    </location>
</feature>
<feature type="compositionally biased region" description="Low complexity" evidence="1">
    <location>
        <begin position="132"/>
        <end position="144"/>
    </location>
</feature>
<protein>
    <submittedName>
        <fullName evidence="2">Uncharacterized protein</fullName>
    </submittedName>
</protein>
<accession>A0A1E8Q4Q0</accession>
<sequence>MARATDRTRVGSLWLLALAVGIGLAAAESTGVARAQPDSDASHQVDAASDAPPPDSGDGASSDPPSTTSPDDTSSVTGGASTSSQASTQVGARDAPPVTVSSTGGANTSINGDPGPTASEDGPTAGPAADEPTAPLDDPSDAPSTPAPPPPSSPASTDRQAPRTGGGPRPAPADSVGRALPPPSVRPLRLEPIPPHDARTAAAAPLATGTQVANGPVRTPRVVPPSPPAQAPSVVEVVATAGAALLAPFLVPGGDGTPTAPPVVWTVLAWTRREFDEAIATVFGPRRAAGTVGTTPTGTDEGVLAGAHGGDGADVRVETLIGTPVHLTRLSVGSAAVVTSLAGHRPAEVTVAAGGRRATVVTESFDPGTGLLTTHVRVLDAGTGDAVGTPVAVAGAVASALLRSRDERVGAIDTHTPDGTTLAVVDLIEGRRLAEVTLPGEPGAMALNADGSLAVQATTVRDADAVDGRIAVVDVSDGTVLGTPLILVGQRVDAIHFPVGAAQFVVQTHSPATGAVRRTVVDTVTGDPVGEPIEVDGADPPDRQSTSSTVGTIIG</sequence>
<dbReference type="RefSeq" id="WP_070353267.1">
    <property type="nucleotide sequence ID" value="NZ_CP043474.1"/>
</dbReference>
<organism evidence="2 3">
    <name type="scientific">Mycolicibacterium grossiae</name>
    <dbReference type="NCBI Taxonomy" id="1552759"/>
    <lineage>
        <taxon>Bacteria</taxon>
        <taxon>Bacillati</taxon>
        <taxon>Actinomycetota</taxon>
        <taxon>Actinomycetes</taxon>
        <taxon>Mycobacteriales</taxon>
        <taxon>Mycobacteriaceae</taxon>
        <taxon>Mycolicibacterium</taxon>
    </lineage>
</organism>
<keyword evidence="3" id="KW-1185">Reference proteome</keyword>
<reference evidence="2 3" key="1">
    <citation type="submission" date="2016-09" db="EMBL/GenBank/DDBJ databases">
        <title>genome sequence of Mycobacterium sp. 739 SCH.</title>
        <authorList>
            <person name="Greninger A.L."/>
            <person name="Qin X."/>
            <person name="Jerome K."/>
            <person name="Vora S."/>
            <person name="Quinn K."/>
        </authorList>
    </citation>
    <scope>NUCLEOTIDE SEQUENCE [LARGE SCALE GENOMIC DNA]</scope>
    <source>
        <strain evidence="2 3">SCH</strain>
    </source>
</reference>
<feature type="compositionally biased region" description="Polar residues" evidence="1">
    <location>
        <begin position="99"/>
        <end position="111"/>
    </location>
</feature>
<comment type="caution">
    <text evidence="2">The sequence shown here is derived from an EMBL/GenBank/DDBJ whole genome shotgun (WGS) entry which is preliminary data.</text>
</comment>
<evidence type="ECO:0000256" key="1">
    <source>
        <dbReference type="SAM" id="MobiDB-lite"/>
    </source>
</evidence>
<evidence type="ECO:0000313" key="3">
    <source>
        <dbReference type="Proteomes" id="UP000178953"/>
    </source>
</evidence>
<evidence type="ECO:0000313" key="2">
    <source>
        <dbReference type="EMBL" id="OFJ53562.1"/>
    </source>
</evidence>
<feature type="compositionally biased region" description="Low complexity" evidence="1">
    <location>
        <begin position="46"/>
        <end position="92"/>
    </location>
</feature>
<dbReference type="Proteomes" id="UP000178953">
    <property type="component" value="Unassembled WGS sequence"/>
</dbReference>
<dbReference type="SUPFAM" id="SSF50969">
    <property type="entry name" value="YVTN repeat-like/Quinoprotein amine dehydrogenase"/>
    <property type="match status" value="1"/>
</dbReference>
<feature type="region of interest" description="Disordered" evidence="1">
    <location>
        <begin position="525"/>
        <end position="555"/>
    </location>
</feature>
<dbReference type="AlphaFoldDB" id="A0A1E8Q4Q0"/>
<dbReference type="EMBL" id="MCHX01000023">
    <property type="protein sequence ID" value="OFJ53562.1"/>
    <property type="molecule type" value="Genomic_DNA"/>
</dbReference>
<dbReference type="InterPro" id="IPR011044">
    <property type="entry name" value="Quino_amine_DH_bsu"/>
</dbReference>